<dbReference type="Gene3D" id="1.10.510.10">
    <property type="entry name" value="Transferase(Phosphotransferase) domain 1"/>
    <property type="match status" value="1"/>
</dbReference>
<name>A0AA88GG30_NAELO</name>
<evidence type="ECO:0000256" key="5">
    <source>
        <dbReference type="ARBA" id="ARBA00038035"/>
    </source>
</evidence>
<keyword evidence="4" id="KW-0067">ATP-binding</keyword>
<evidence type="ECO:0000256" key="1">
    <source>
        <dbReference type="ARBA" id="ARBA00022679"/>
    </source>
</evidence>
<feature type="compositionally biased region" description="Polar residues" evidence="10">
    <location>
        <begin position="208"/>
        <end position="221"/>
    </location>
</feature>
<organism evidence="12 13">
    <name type="scientific">Naegleria lovaniensis</name>
    <name type="common">Amoeba</name>
    <dbReference type="NCBI Taxonomy" id="51637"/>
    <lineage>
        <taxon>Eukaryota</taxon>
        <taxon>Discoba</taxon>
        <taxon>Heterolobosea</taxon>
        <taxon>Tetramitia</taxon>
        <taxon>Eutetramitia</taxon>
        <taxon>Vahlkampfiidae</taxon>
        <taxon>Naegleria</taxon>
    </lineage>
</organism>
<feature type="compositionally biased region" description="Basic and acidic residues" evidence="10">
    <location>
        <begin position="197"/>
        <end position="207"/>
    </location>
</feature>
<dbReference type="InterPro" id="IPR011009">
    <property type="entry name" value="Kinase-like_dom_sf"/>
</dbReference>
<feature type="compositionally biased region" description="Low complexity" evidence="10">
    <location>
        <begin position="109"/>
        <end position="129"/>
    </location>
</feature>
<feature type="region of interest" description="Disordered" evidence="10">
    <location>
        <begin position="10"/>
        <end position="33"/>
    </location>
</feature>
<dbReference type="AlphaFoldDB" id="A0AA88GG30"/>
<protein>
    <recommendedName>
        <fullName evidence="6">mitogen-activated protein kinase kinase</fullName>
        <ecNumber evidence="6">2.7.12.2</ecNumber>
    </recommendedName>
</protein>
<comment type="caution">
    <text evidence="12">The sequence shown here is derived from an EMBL/GenBank/DDBJ whole genome shotgun (WGS) entry which is preliminary data.</text>
</comment>
<sequence length="591" mass="65850">MDCCNVVMSHDSHVQTSTKPSTPKTTLKTPNKYKPTNLFIPSVLQSPSAATSNNFYNSHHHHGSSLNGSMTSLVLSNKNDGNLTLYGSRSAECYGHHDPIHENNTRQVSRNSSLSSLAPSPDNPSSALLSGSIAFHHHEYGTEENAAHSSLNPSSWSSSSCDNDLYQSLGFELVKANIGKGVTSHVNLVRKLNHSERSFTEDQHTERASSNTDEPFESFTSLRRDATPDNDEQDSIVSPQSNTTAHSFDSLSNSPDEEHETSVDDSIFFAEKVINFSNVPYERGMAISNDENHSFNDIEREERCLMKCKSSPHIVQLHQSIRTNQHQHRFFLEYIDGSTLANIIKQKQAAIHANDRCETKPIMTEYELSLVAQQLLRALIFLKQQGILHRDIKSENVMITRKGCVKLIDLGLATEKNLLMDGAASTGVVETYSSLRDNEAAFSSNEVITKGTYCYMCPHKLLTGSESFTSDLYSFGMTLLELFTGKLPFDFVDNTNEPPCSSSNHRDILFPLADIVAFDVKEYCAELVLKGIMSEELCDFLCSCMQKDIHSRSDCHSLLSHPFFANTSSLSHEEICSKLGSAMNHHWSHHP</sequence>
<evidence type="ECO:0000256" key="4">
    <source>
        <dbReference type="ARBA" id="ARBA00022840"/>
    </source>
</evidence>
<evidence type="ECO:0000256" key="3">
    <source>
        <dbReference type="ARBA" id="ARBA00022777"/>
    </source>
</evidence>
<evidence type="ECO:0000256" key="9">
    <source>
        <dbReference type="ARBA" id="ARBA00051693"/>
    </source>
</evidence>
<comment type="catalytic activity">
    <reaction evidence="8">
        <text>L-threonyl-[protein] + ATP = O-phospho-L-threonyl-[protein] + ADP + H(+)</text>
        <dbReference type="Rhea" id="RHEA:46608"/>
        <dbReference type="Rhea" id="RHEA-COMP:11060"/>
        <dbReference type="Rhea" id="RHEA-COMP:11605"/>
        <dbReference type="ChEBI" id="CHEBI:15378"/>
        <dbReference type="ChEBI" id="CHEBI:30013"/>
        <dbReference type="ChEBI" id="CHEBI:30616"/>
        <dbReference type="ChEBI" id="CHEBI:61977"/>
        <dbReference type="ChEBI" id="CHEBI:456216"/>
        <dbReference type="EC" id="2.7.12.2"/>
    </reaction>
</comment>
<feature type="compositionally biased region" description="Low complexity" evidence="10">
    <location>
        <begin position="16"/>
        <end position="33"/>
    </location>
</feature>
<dbReference type="Pfam" id="PF00069">
    <property type="entry name" value="Pkinase"/>
    <property type="match status" value="1"/>
</dbReference>
<accession>A0AA88GG30</accession>
<evidence type="ECO:0000256" key="2">
    <source>
        <dbReference type="ARBA" id="ARBA00022741"/>
    </source>
</evidence>
<feature type="domain" description="Protein kinase" evidence="11">
    <location>
        <begin position="172"/>
        <end position="564"/>
    </location>
</feature>
<keyword evidence="2" id="KW-0547">Nucleotide-binding</keyword>
<evidence type="ECO:0000256" key="6">
    <source>
        <dbReference type="ARBA" id="ARBA00038999"/>
    </source>
</evidence>
<dbReference type="GO" id="GO:0004708">
    <property type="term" value="F:MAP kinase kinase activity"/>
    <property type="evidence" value="ECO:0007669"/>
    <property type="project" value="UniProtKB-EC"/>
</dbReference>
<evidence type="ECO:0000259" key="11">
    <source>
        <dbReference type="PROSITE" id="PS50011"/>
    </source>
</evidence>
<comment type="catalytic activity">
    <reaction evidence="7">
        <text>L-seryl-[protein] + ATP = O-phospho-L-seryl-[protein] + ADP + H(+)</text>
        <dbReference type="Rhea" id="RHEA:17989"/>
        <dbReference type="Rhea" id="RHEA-COMP:9863"/>
        <dbReference type="Rhea" id="RHEA-COMP:11604"/>
        <dbReference type="ChEBI" id="CHEBI:15378"/>
        <dbReference type="ChEBI" id="CHEBI:29999"/>
        <dbReference type="ChEBI" id="CHEBI:30616"/>
        <dbReference type="ChEBI" id="CHEBI:83421"/>
        <dbReference type="ChEBI" id="CHEBI:456216"/>
        <dbReference type="EC" id="2.7.12.2"/>
    </reaction>
</comment>
<proteinExistence type="inferred from homology"/>
<evidence type="ECO:0000256" key="7">
    <source>
        <dbReference type="ARBA" id="ARBA00049014"/>
    </source>
</evidence>
<dbReference type="PROSITE" id="PS00108">
    <property type="entry name" value="PROTEIN_KINASE_ST"/>
    <property type="match status" value="1"/>
</dbReference>
<feature type="compositionally biased region" description="Polar residues" evidence="10">
    <location>
        <begin position="235"/>
        <end position="254"/>
    </location>
</feature>
<dbReference type="GO" id="GO:0005524">
    <property type="term" value="F:ATP binding"/>
    <property type="evidence" value="ECO:0007669"/>
    <property type="project" value="UniProtKB-KW"/>
</dbReference>
<comment type="similarity">
    <text evidence="5">Belongs to the protein kinase superfamily. STE Ser/Thr protein kinase family. MAP kinase kinase subfamily.</text>
</comment>
<dbReference type="Proteomes" id="UP000816034">
    <property type="component" value="Unassembled WGS sequence"/>
</dbReference>
<dbReference type="PANTHER" id="PTHR48013:SF9">
    <property type="entry name" value="DUAL SPECIFICITY MITOGEN-ACTIVATED PROTEIN KINASE KINASE 5"/>
    <property type="match status" value="1"/>
</dbReference>
<gene>
    <name evidence="12" type="ORF">C9374_012135</name>
</gene>
<feature type="region of interest" description="Disordered" evidence="10">
    <location>
        <begin position="197"/>
        <end position="263"/>
    </location>
</feature>
<dbReference type="EC" id="2.7.12.2" evidence="6"/>
<evidence type="ECO:0000313" key="13">
    <source>
        <dbReference type="Proteomes" id="UP000816034"/>
    </source>
</evidence>
<keyword evidence="3" id="KW-0418">Kinase</keyword>
<evidence type="ECO:0000256" key="10">
    <source>
        <dbReference type="SAM" id="MobiDB-lite"/>
    </source>
</evidence>
<dbReference type="InterPro" id="IPR000719">
    <property type="entry name" value="Prot_kinase_dom"/>
</dbReference>
<feature type="region of interest" description="Disordered" evidence="10">
    <location>
        <begin position="96"/>
        <end position="129"/>
    </location>
</feature>
<dbReference type="GeneID" id="68104589"/>
<keyword evidence="1" id="KW-0808">Transferase</keyword>
<dbReference type="PROSITE" id="PS50011">
    <property type="entry name" value="PROTEIN_KINASE_DOM"/>
    <property type="match status" value="1"/>
</dbReference>
<dbReference type="PANTHER" id="PTHR48013">
    <property type="entry name" value="DUAL SPECIFICITY MITOGEN-ACTIVATED PROTEIN KINASE KINASE 5-RELATED"/>
    <property type="match status" value="1"/>
</dbReference>
<keyword evidence="13" id="KW-1185">Reference proteome</keyword>
<dbReference type="EMBL" id="PYSW02000055">
    <property type="protein sequence ID" value="KAG2373396.1"/>
    <property type="molecule type" value="Genomic_DNA"/>
</dbReference>
<dbReference type="InterPro" id="IPR008271">
    <property type="entry name" value="Ser/Thr_kinase_AS"/>
</dbReference>
<dbReference type="RefSeq" id="XP_044542570.1">
    <property type="nucleotide sequence ID" value="XM_044687868.1"/>
</dbReference>
<evidence type="ECO:0000256" key="8">
    <source>
        <dbReference type="ARBA" id="ARBA00049299"/>
    </source>
</evidence>
<dbReference type="SUPFAM" id="SSF56112">
    <property type="entry name" value="Protein kinase-like (PK-like)"/>
    <property type="match status" value="1"/>
</dbReference>
<dbReference type="SMART" id="SM00220">
    <property type="entry name" value="S_TKc"/>
    <property type="match status" value="1"/>
</dbReference>
<dbReference type="Gene3D" id="3.30.200.20">
    <property type="entry name" value="Phosphorylase Kinase, domain 1"/>
    <property type="match status" value="1"/>
</dbReference>
<evidence type="ECO:0000313" key="12">
    <source>
        <dbReference type="EMBL" id="KAG2373396.1"/>
    </source>
</evidence>
<comment type="catalytic activity">
    <reaction evidence="9">
        <text>L-tyrosyl-[protein] + ATP = O-phospho-L-tyrosyl-[protein] + ADP + H(+)</text>
        <dbReference type="Rhea" id="RHEA:10596"/>
        <dbReference type="Rhea" id="RHEA-COMP:10136"/>
        <dbReference type="Rhea" id="RHEA-COMP:20101"/>
        <dbReference type="ChEBI" id="CHEBI:15378"/>
        <dbReference type="ChEBI" id="CHEBI:30616"/>
        <dbReference type="ChEBI" id="CHEBI:46858"/>
        <dbReference type="ChEBI" id="CHEBI:61978"/>
        <dbReference type="ChEBI" id="CHEBI:456216"/>
        <dbReference type="EC" id="2.7.12.2"/>
    </reaction>
</comment>
<reference evidence="12 13" key="1">
    <citation type="journal article" date="2018" name="BMC Genomics">
        <title>The genome of Naegleria lovaniensis, the basis for a comparative approach to unravel pathogenicity factors of the human pathogenic amoeba N. fowleri.</title>
        <authorList>
            <person name="Liechti N."/>
            <person name="Schurch N."/>
            <person name="Bruggmann R."/>
            <person name="Wittwer M."/>
        </authorList>
    </citation>
    <scope>NUCLEOTIDE SEQUENCE [LARGE SCALE GENOMIC DNA]</scope>
    <source>
        <strain evidence="12 13">ATCC 30569</strain>
    </source>
</reference>